<organism evidence="2 3">
    <name type="scientific">Turnera subulata</name>
    <dbReference type="NCBI Taxonomy" id="218843"/>
    <lineage>
        <taxon>Eukaryota</taxon>
        <taxon>Viridiplantae</taxon>
        <taxon>Streptophyta</taxon>
        <taxon>Embryophyta</taxon>
        <taxon>Tracheophyta</taxon>
        <taxon>Spermatophyta</taxon>
        <taxon>Magnoliopsida</taxon>
        <taxon>eudicotyledons</taxon>
        <taxon>Gunneridae</taxon>
        <taxon>Pentapetalae</taxon>
        <taxon>rosids</taxon>
        <taxon>fabids</taxon>
        <taxon>Malpighiales</taxon>
        <taxon>Passifloraceae</taxon>
        <taxon>Turnera</taxon>
    </lineage>
</organism>
<name>A0A9Q0G2B3_9ROSI</name>
<dbReference type="Proteomes" id="UP001141552">
    <property type="component" value="Unassembled WGS sequence"/>
</dbReference>
<proteinExistence type="predicted"/>
<protein>
    <submittedName>
        <fullName evidence="2">Uncharacterized protein</fullName>
    </submittedName>
</protein>
<dbReference type="EMBL" id="JAKUCV010002527">
    <property type="protein sequence ID" value="KAJ4842298.1"/>
    <property type="molecule type" value="Genomic_DNA"/>
</dbReference>
<reference evidence="2" key="1">
    <citation type="submission" date="2022-02" db="EMBL/GenBank/DDBJ databases">
        <authorList>
            <person name="Henning P.M."/>
            <person name="McCubbin A.G."/>
            <person name="Shore J.S."/>
        </authorList>
    </citation>
    <scope>NUCLEOTIDE SEQUENCE</scope>
    <source>
        <strain evidence="2">F60SS</strain>
        <tissue evidence="2">Leaves</tissue>
    </source>
</reference>
<evidence type="ECO:0000313" key="2">
    <source>
        <dbReference type="EMBL" id="KAJ4842298.1"/>
    </source>
</evidence>
<evidence type="ECO:0000256" key="1">
    <source>
        <dbReference type="SAM" id="MobiDB-lite"/>
    </source>
</evidence>
<feature type="non-terminal residue" evidence="2">
    <location>
        <position position="1"/>
    </location>
</feature>
<reference evidence="2" key="2">
    <citation type="journal article" date="2023" name="Plants (Basel)">
        <title>Annotation of the Turnera subulata (Passifloraceae) Draft Genome Reveals the S-Locus Evolved after the Divergence of Turneroideae from Passifloroideae in a Stepwise Manner.</title>
        <authorList>
            <person name="Henning P.M."/>
            <person name="Roalson E.H."/>
            <person name="Mir W."/>
            <person name="McCubbin A.G."/>
            <person name="Shore J.S."/>
        </authorList>
    </citation>
    <scope>NUCLEOTIDE SEQUENCE</scope>
    <source>
        <strain evidence="2">F60SS</strain>
    </source>
</reference>
<keyword evidence="3" id="KW-1185">Reference proteome</keyword>
<accession>A0A9Q0G2B3</accession>
<feature type="compositionally biased region" description="Basic and acidic residues" evidence="1">
    <location>
        <begin position="84"/>
        <end position="93"/>
    </location>
</feature>
<gene>
    <name evidence="2" type="ORF">Tsubulata_040560</name>
</gene>
<comment type="caution">
    <text evidence="2">The sequence shown here is derived from an EMBL/GenBank/DDBJ whole genome shotgun (WGS) entry which is preliminary data.</text>
</comment>
<sequence length="110" mass="12473">LAFSSSSPNPLSRLNHSLFFSKTPSRNREFFFFSNPSLPPSTPSKPPSKPPPSISSLFWSFPDQVPRRLNLFWQGRPRLQLDRKTIARTEAKEPVSGSGWNDGEEGNGWR</sequence>
<feature type="compositionally biased region" description="Pro residues" evidence="1">
    <location>
        <begin position="37"/>
        <end position="53"/>
    </location>
</feature>
<feature type="region of interest" description="Disordered" evidence="1">
    <location>
        <begin position="84"/>
        <end position="110"/>
    </location>
</feature>
<feature type="region of interest" description="Disordered" evidence="1">
    <location>
        <begin position="36"/>
        <end position="55"/>
    </location>
</feature>
<evidence type="ECO:0000313" key="3">
    <source>
        <dbReference type="Proteomes" id="UP001141552"/>
    </source>
</evidence>
<dbReference type="AlphaFoldDB" id="A0A9Q0G2B3"/>